<dbReference type="Gene3D" id="3.90.550.10">
    <property type="entry name" value="Spore Coat Polysaccharide Biosynthesis Protein SpsA, Chain A"/>
    <property type="match status" value="1"/>
</dbReference>
<dbReference type="Pfam" id="PF00535">
    <property type="entry name" value="Glycos_transf_2"/>
    <property type="match status" value="1"/>
</dbReference>
<organism evidence="3 4">
    <name type="scientific">Methanobrevibacter thaueri</name>
    <dbReference type="NCBI Taxonomy" id="190975"/>
    <lineage>
        <taxon>Archaea</taxon>
        <taxon>Methanobacteriati</taxon>
        <taxon>Methanobacteriota</taxon>
        <taxon>Methanomada group</taxon>
        <taxon>Methanobacteria</taxon>
        <taxon>Methanobacteriales</taxon>
        <taxon>Methanobacteriaceae</taxon>
        <taxon>Methanobrevibacter</taxon>
    </lineage>
</organism>
<proteinExistence type="predicted"/>
<reference evidence="3 4" key="1">
    <citation type="submission" date="2017-03" db="EMBL/GenBank/DDBJ databases">
        <title>Genome sequence of Methanobrevibacter thaueri.</title>
        <authorList>
            <person name="Poehlein A."/>
            <person name="Seedorf H."/>
            <person name="Daniel R."/>
        </authorList>
    </citation>
    <scope>NUCLEOTIDE SEQUENCE [LARGE SCALE GENOMIC DNA]</scope>
    <source>
        <strain evidence="3 4">DSM 11995</strain>
    </source>
</reference>
<dbReference type="EMBL" id="MZGS01000006">
    <property type="protein sequence ID" value="PWB88323.1"/>
    <property type="molecule type" value="Genomic_DNA"/>
</dbReference>
<dbReference type="EC" id="2.4.-.-" evidence="3"/>
<feature type="domain" description="Glycosyltransferase 2-like" evidence="2">
    <location>
        <begin position="9"/>
        <end position="139"/>
    </location>
</feature>
<dbReference type="GO" id="GO:0016758">
    <property type="term" value="F:hexosyltransferase activity"/>
    <property type="evidence" value="ECO:0007669"/>
    <property type="project" value="UniProtKB-ARBA"/>
</dbReference>
<name>A0A315XQN7_9EURY</name>
<dbReference type="CDD" id="cd00761">
    <property type="entry name" value="Glyco_tranf_GTA_type"/>
    <property type="match status" value="1"/>
</dbReference>
<dbReference type="Proteomes" id="UP000251717">
    <property type="component" value="Unassembled WGS sequence"/>
</dbReference>
<evidence type="ECO:0000256" key="1">
    <source>
        <dbReference type="SAM" id="Coils"/>
    </source>
</evidence>
<dbReference type="AlphaFoldDB" id="A0A315XQN7"/>
<protein>
    <submittedName>
        <fullName evidence="3">Putative glycosyltransferase EpsH</fullName>
        <ecNumber evidence="3">2.4.-.-</ecNumber>
    </submittedName>
</protein>
<keyword evidence="3" id="KW-0808">Transferase</keyword>
<keyword evidence="1" id="KW-0175">Coiled coil</keyword>
<accession>A0A315XQN7</accession>
<evidence type="ECO:0000313" key="4">
    <source>
        <dbReference type="Proteomes" id="UP000251717"/>
    </source>
</evidence>
<dbReference type="InterPro" id="IPR029044">
    <property type="entry name" value="Nucleotide-diphossugar_trans"/>
</dbReference>
<dbReference type="PANTHER" id="PTHR22916:SF3">
    <property type="entry name" value="UDP-GLCNAC:BETAGAL BETA-1,3-N-ACETYLGLUCOSAMINYLTRANSFERASE-LIKE PROTEIN 1"/>
    <property type="match status" value="1"/>
</dbReference>
<gene>
    <name evidence="3" type="primary">epsH_2</name>
    <name evidence="3" type="ORF">MBBTH_00540</name>
</gene>
<comment type="caution">
    <text evidence="3">The sequence shown here is derived from an EMBL/GenBank/DDBJ whole genome shotgun (WGS) entry which is preliminary data.</text>
</comment>
<dbReference type="SUPFAM" id="SSF53448">
    <property type="entry name" value="Nucleotide-diphospho-sugar transferases"/>
    <property type="match status" value="1"/>
</dbReference>
<evidence type="ECO:0000313" key="3">
    <source>
        <dbReference type="EMBL" id="PWB88323.1"/>
    </source>
</evidence>
<evidence type="ECO:0000259" key="2">
    <source>
        <dbReference type="Pfam" id="PF00535"/>
    </source>
</evidence>
<sequence>MVLWDYLISVIIPVFNGEKYIQECFDSIINQTLGIENIEVIVVDDSSTDNSVEIINQYVEKYESFKLIKQEPNQGSGPARNLGLKYVTSDYVTYMDCDDYISLDAYEKALEIFKNDSDVDLIMYKWEEFDDNGLLNRYDIAKESLKKHKILTDINESPELIFATYVYIKVYAKRLFPYLVFPPLSYQDNIASARIMINANKIYITEDICCYYRQRNDSVSKEVSARNYLNILIAAKQVLDLRDSSSDKFYNVLSFLALKLTYHSIYYICQKLGFTLKEGEVVYAELKNYPKFFSREILKEYQEIFPNYLQCSEQTLWDIDDLDYYEYVVKNRCQKTISDLNNQKNTLVNKNTELSRQNDAKVNKINKLKNKNLNLAAKKKKLSKKNKKIKRKE</sequence>
<keyword evidence="4" id="KW-1185">Reference proteome</keyword>
<feature type="coiled-coil region" evidence="1">
    <location>
        <begin position="330"/>
        <end position="392"/>
    </location>
</feature>
<keyword evidence="3" id="KW-0328">Glycosyltransferase</keyword>
<dbReference type="InterPro" id="IPR001173">
    <property type="entry name" value="Glyco_trans_2-like"/>
</dbReference>
<dbReference type="PANTHER" id="PTHR22916">
    <property type="entry name" value="GLYCOSYLTRANSFERASE"/>
    <property type="match status" value="1"/>
</dbReference>